<dbReference type="EMBL" id="LAZR01000642">
    <property type="protein sequence ID" value="KKN61876.1"/>
    <property type="molecule type" value="Genomic_DNA"/>
</dbReference>
<dbReference type="AlphaFoldDB" id="A0A0F9UL09"/>
<dbReference type="PANTHER" id="PTHR11060:SF0">
    <property type="entry name" value="PROTEIN MEMO1"/>
    <property type="match status" value="1"/>
</dbReference>
<name>A0A0F9UL09_9ZZZZ</name>
<dbReference type="Gene3D" id="3.30.1490.150">
    <property type="entry name" value="Hypothetical protein ph0010, domain 2"/>
    <property type="match status" value="1"/>
</dbReference>
<evidence type="ECO:0000259" key="2">
    <source>
        <dbReference type="PROSITE" id="PS51112"/>
    </source>
</evidence>
<dbReference type="InterPro" id="IPR023473">
    <property type="entry name" value="AMMECR1"/>
</dbReference>
<organism evidence="3">
    <name type="scientific">marine sediment metagenome</name>
    <dbReference type="NCBI Taxonomy" id="412755"/>
    <lineage>
        <taxon>unclassified sequences</taxon>
        <taxon>metagenomes</taxon>
        <taxon>ecological metagenomes</taxon>
    </lineage>
</organism>
<proteinExistence type="inferred from homology"/>
<evidence type="ECO:0000313" key="3">
    <source>
        <dbReference type="EMBL" id="KKN61876.1"/>
    </source>
</evidence>
<dbReference type="InterPro" id="IPR036071">
    <property type="entry name" value="AMMECR1_dom_sf"/>
</dbReference>
<gene>
    <name evidence="3" type="ORF">LCGC14_0517620</name>
</gene>
<comment type="caution">
    <text evidence="3">The sequence shown here is derived from an EMBL/GenBank/DDBJ whole genome shotgun (WGS) entry which is preliminary data.</text>
</comment>
<accession>A0A0F9UL09</accession>
<protein>
    <recommendedName>
        <fullName evidence="2">AMMECR1 domain-containing protein</fullName>
    </recommendedName>
</protein>
<dbReference type="Gene3D" id="3.40.830.10">
    <property type="entry name" value="LigB-like"/>
    <property type="match status" value="1"/>
</dbReference>
<reference evidence="3" key="1">
    <citation type="journal article" date="2015" name="Nature">
        <title>Complex archaea that bridge the gap between prokaryotes and eukaryotes.</title>
        <authorList>
            <person name="Spang A."/>
            <person name="Saw J.H."/>
            <person name="Jorgensen S.L."/>
            <person name="Zaremba-Niedzwiedzka K."/>
            <person name="Martijn J."/>
            <person name="Lind A.E."/>
            <person name="van Eijk R."/>
            <person name="Schleper C."/>
            <person name="Guy L."/>
            <person name="Ettema T.J."/>
        </authorList>
    </citation>
    <scope>NUCLEOTIDE SEQUENCE</scope>
</reference>
<dbReference type="NCBIfam" id="TIGR00296">
    <property type="entry name" value="TIGR00296 family protein"/>
    <property type="match status" value="1"/>
</dbReference>
<dbReference type="InterPro" id="IPR002737">
    <property type="entry name" value="MEMO1_fam"/>
</dbReference>
<dbReference type="InterPro" id="IPR002733">
    <property type="entry name" value="AMMECR1_domain"/>
</dbReference>
<dbReference type="HAMAP" id="MF_00055">
    <property type="entry name" value="MEMO1"/>
    <property type="match status" value="1"/>
</dbReference>
<sequence length="473" mass="52789">MRKIALIIVFSLCVSFVWSQGIRKAVWAGQFYEKKAETLSQQIDQFLKNAKKMPSPSEEILALISPHAGYVYSGQTAAYAYRLIQGKDYESVIIIGPSHRYRLKGCSIYPKGGYETPLGTAEIDELLAAEISKASGFKYIPEAHQMEHSVEVQIPFIQKTLPHAKIVPIVMGYPTRKTIIRLADALVEVLPGKNAMIIVSTDMSHFFPKKKANDTDSKTISLIHSFETNTLIKMLEKGANIMCGGGPVVSSLLYARERGKAKVEILHYTDSSQLGGESQIVGYLAAALYTKIPNPIFSLSPEEKTELLRLARSAIDQFIREKKIINYNTENLNFLSKKGAFVTLKRKDHLRGCIGFIEPIAPLYQTVIQASVYAACRDQRFLPVSAEELDDLEIEISVLSPLKIIQDPSLIRIGKHGLVISKGDKRGLLLPQVPVENNWSRETFLKQACLKAGLPPNTWKSEADIYIFEAIIF</sequence>
<dbReference type="Pfam" id="PF01871">
    <property type="entry name" value="AMMECR1"/>
    <property type="match status" value="1"/>
</dbReference>
<dbReference type="NCBIfam" id="TIGR04336">
    <property type="entry name" value="AmmeMemoSam_B"/>
    <property type="match status" value="1"/>
</dbReference>
<feature type="domain" description="AMMECR1" evidence="2">
    <location>
        <begin position="302"/>
        <end position="473"/>
    </location>
</feature>
<comment type="similarity">
    <text evidence="1">Belongs to the MEMO1 family.</text>
</comment>
<dbReference type="PROSITE" id="PS51112">
    <property type="entry name" value="AMMECR1"/>
    <property type="match status" value="1"/>
</dbReference>
<dbReference type="Gene3D" id="3.30.700.20">
    <property type="entry name" value="Hypothetical protein ph0010, domain 1"/>
    <property type="match status" value="1"/>
</dbReference>
<dbReference type="InterPro" id="IPR023472">
    <property type="entry name" value="Uncharacterised_MJ0810"/>
</dbReference>
<dbReference type="InterPro" id="IPR027485">
    <property type="entry name" value="AMMECR1_N"/>
</dbReference>
<dbReference type="InterPro" id="IPR027623">
    <property type="entry name" value="AmmeMemoSam_A"/>
</dbReference>
<evidence type="ECO:0000256" key="1">
    <source>
        <dbReference type="ARBA" id="ARBA00006315"/>
    </source>
</evidence>
<dbReference type="PANTHER" id="PTHR11060">
    <property type="entry name" value="PROTEIN MEMO1"/>
    <property type="match status" value="1"/>
</dbReference>
<dbReference type="Pfam" id="PF01875">
    <property type="entry name" value="Memo"/>
    <property type="match status" value="1"/>
</dbReference>
<dbReference type="CDD" id="cd07361">
    <property type="entry name" value="MEMO_like"/>
    <property type="match status" value="1"/>
</dbReference>
<dbReference type="SUPFAM" id="SSF143447">
    <property type="entry name" value="AMMECR1-like"/>
    <property type="match status" value="1"/>
</dbReference>
<dbReference type="HAMAP" id="MF_00645">
    <property type="entry name" value="AMMECR1"/>
    <property type="match status" value="1"/>
</dbReference>
<dbReference type="NCBIfam" id="TIGR04335">
    <property type="entry name" value="AmmeMemoSam_A"/>
    <property type="match status" value="1"/>
</dbReference>